<dbReference type="EMBL" id="JBHSNP010000027">
    <property type="protein sequence ID" value="MFC5604277.1"/>
    <property type="molecule type" value="Genomic_DNA"/>
</dbReference>
<keyword evidence="4" id="KW-1003">Cell membrane</keyword>
<dbReference type="Pfam" id="PF00005">
    <property type="entry name" value="ABC_tran"/>
    <property type="match status" value="1"/>
</dbReference>
<evidence type="ECO:0000256" key="2">
    <source>
        <dbReference type="ARBA" id="ARBA00005417"/>
    </source>
</evidence>
<dbReference type="InterPro" id="IPR017871">
    <property type="entry name" value="ABC_transporter-like_CS"/>
</dbReference>
<evidence type="ECO:0000256" key="1">
    <source>
        <dbReference type="ARBA" id="ARBA00004202"/>
    </source>
</evidence>
<dbReference type="InterPro" id="IPR027417">
    <property type="entry name" value="P-loop_NTPase"/>
</dbReference>
<protein>
    <submittedName>
        <fullName evidence="9">ABC transporter ATP-binding protein</fullName>
    </submittedName>
</protein>
<keyword evidence="5" id="KW-0547">Nucleotide-binding</keyword>
<accession>A0ABW0TZZ4</accession>
<dbReference type="InterPro" id="IPR050388">
    <property type="entry name" value="ABC_Ni/Peptide_Import"/>
</dbReference>
<evidence type="ECO:0000259" key="8">
    <source>
        <dbReference type="PROSITE" id="PS50893"/>
    </source>
</evidence>
<dbReference type="PANTHER" id="PTHR43297:SF2">
    <property type="entry name" value="DIPEPTIDE TRANSPORT ATP-BINDING PROTEIN DPPD"/>
    <property type="match status" value="1"/>
</dbReference>
<dbReference type="SUPFAM" id="SSF52540">
    <property type="entry name" value="P-loop containing nucleoside triphosphate hydrolases"/>
    <property type="match status" value="1"/>
</dbReference>
<comment type="subcellular location">
    <subcellularLocation>
        <location evidence="1">Cell membrane</location>
        <topology evidence="1">Peripheral membrane protein</topology>
    </subcellularLocation>
</comment>
<dbReference type="PANTHER" id="PTHR43297">
    <property type="entry name" value="OLIGOPEPTIDE TRANSPORT ATP-BINDING PROTEIN APPD"/>
    <property type="match status" value="1"/>
</dbReference>
<dbReference type="NCBIfam" id="TIGR01727">
    <property type="entry name" value="oligo_HPY"/>
    <property type="match status" value="1"/>
</dbReference>
<dbReference type="SMART" id="SM00382">
    <property type="entry name" value="AAA"/>
    <property type="match status" value="1"/>
</dbReference>
<comment type="similarity">
    <text evidence="2">Belongs to the ABC transporter superfamily.</text>
</comment>
<dbReference type="GO" id="GO:0005524">
    <property type="term" value="F:ATP binding"/>
    <property type="evidence" value="ECO:0007669"/>
    <property type="project" value="UniProtKB-KW"/>
</dbReference>
<reference evidence="10" key="1">
    <citation type="journal article" date="2019" name="Int. J. Syst. Evol. Microbiol.">
        <title>The Global Catalogue of Microorganisms (GCM) 10K type strain sequencing project: providing services to taxonomists for standard genome sequencing and annotation.</title>
        <authorList>
            <consortium name="The Broad Institute Genomics Platform"/>
            <consortium name="The Broad Institute Genome Sequencing Center for Infectious Disease"/>
            <person name="Wu L."/>
            <person name="Ma J."/>
        </authorList>
    </citation>
    <scope>NUCLEOTIDE SEQUENCE [LARGE SCALE GENOMIC DNA]</scope>
    <source>
        <strain evidence="10">KACC 11299</strain>
    </source>
</reference>
<keyword evidence="7" id="KW-0472">Membrane</keyword>
<feature type="domain" description="ABC transporter" evidence="8">
    <location>
        <begin position="6"/>
        <end position="256"/>
    </location>
</feature>
<keyword evidence="3" id="KW-0813">Transport</keyword>
<proteinExistence type="inferred from homology"/>
<dbReference type="InterPro" id="IPR003439">
    <property type="entry name" value="ABC_transporter-like_ATP-bd"/>
</dbReference>
<evidence type="ECO:0000256" key="6">
    <source>
        <dbReference type="ARBA" id="ARBA00022840"/>
    </source>
</evidence>
<name>A0ABW0TZZ4_9BACL</name>
<dbReference type="InterPro" id="IPR013563">
    <property type="entry name" value="Oligopep_ABC_C"/>
</dbReference>
<dbReference type="CDD" id="cd03257">
    <property type="entry name" value="ABC_NikE_OppD_transporters"/>
    <property type="match status" value="1"/>
</dbReference>
<dbReference type="PROSITE" id="PS50893">
    <property type="entry name" value="ABC_TRANSPORTER_2"/>
    <property type="match status" value="1"/>
</dbReference>
<dbReference type="PROSITE" id="PS00211">
    <property type="entry name" value="ABC_TRANSPORTER_1"/>
    <property type="match status" value="1"/>
</dbReference>
<evidence type="ECO:0000256" key="7">
    <source>
        <dbReference type="ARBA" id="ARBA00023136"/>
    </source>
</evidence>
<dbReference type="Gene3D" id="3.40.50.300">
    <property type="entry name" value="P-loop containing nucleotide triphosphate hydrolases"/>
    <property type="match status" value="1"/>
</dbReference>
<evidence type="ECO:0000256" key="3">
    <source>
        <dbReference type="ARBA" id="ARBA00022448"/>
    </source>
</evidence>
<dbReference type="InterPro" id="IPR003593">
    <property type="entry name" value="AAA+_ATPase"/>
</dbReference>
<evidence type="ECO:0000313" key="9">
    <source>
        <dbReference type="EMBL" id="MFC5604277.1"/>
    </source>
</evidence>
<evidence type="ECO:0000256" key="5">
    <source>
        <dbReference type="ARBA" id="ARBA00022741"/>
    </source>
</evidence>
<evidence type="ECO:0000256" key="4">
    <source>
        <dbReference type="ARBA" id="ARBA00022475"/>
    </source>
</evidence>
<evidence type="ECO:0000313" key="10">
    <source>
        <dbReference type="Proteomes" id="UP001596071"/>
    </source>
</evidence>
<organism evidence="9 10">
    <name type="scientific">Sporosarcina koreensis</name>
    <dbReference type="NCBI Taxonomy" id="334735"/>
    <lineage>
        <taxon>Bacteria</taxon>
        <taxon>Bacillati</taxon>
        <taxon>Bacillota</taxon>
        <taxon>Bacilli</taxon>
        <taxon>Bacillales</taxon>
        <taxon>Caryophanaceae</taxon>
        <taxon>Sporosarcina</taxon>
    </lineage>
</organism>
<keyword evidence="6 9" id="KW-0067">ATP-binding</keyword>
<dbReference type="Pfam" id="PF08352">
    <property type="entry name" value="oligo_HPY"/>
    <property type="match status" value="1"/>
</dbReference>
<keyword evidence="10" id="KW-1185">Reference proteome</keyword>
<comment type="caution">
    <text evidence="9">The sequence shown here is derived from an EMBL/GenBank/DDBJ whole genome shotgun (WGS) entry which is preliminary data.</text>
</comment>
<dbReference type="Proteomes" id="UP001596071">
    <property type="component" value="Unassembled WGS sequence"/>
</dbReference>
<sequence>MVTDLLEVRDLRTSFYTDDGEVKAVDGVSFTLPEGKTLGIVGESGSGKSITALSILKLLANNGKIIGGKVRFKGEDLLSYSDKQMRDIRGNAISMIFQEPMTSLNPVFTVGQQISESLMKHQDMWKRAAQMKSIELLKLVGIPSPDKRVKQYPYELSGGMRQRVMIAMALACNPEILIADEPTTALDVTIQAQILRLIRDLQKRLGMSVIMITHDLGVVAETCEFVAVMYAGQVVEYSDVVTLFQKPKHPYTIGLMNSLPRHDVELEKLESIRGNVPNPKEMPSGCRFAPRCPAATDLCRNVMPDLFKDDAGNDVRCWIYSEKWEGESEVVVYGEKRIAQSRGAETILSD</sequence>
<dbReference type="RefSeq" id="WP_381445867.1">
    <property type="nucleotide sequence ID" value="NZ_JBHSNP010000027.1"/>
</dbReference>
<gene>
    <name evidence="9" type="ORF">ACFPTP_13690</name>
</gene>